<organism evidence="1 2">
    <name type="scientific">Smallanthus sonchifolius</name>
    <dbReference type="NCBI Taxonomy" id="185202"/>
    <lineage>
        <taxon>Eukaryota</taxon>
        <taxon>Viridiplantae</taxon>
        <taxon>Streptophyta</taxon>
        <taxon>Embryophyta</taxon>
        <taxon>Tracheophyta</taxon>
        <taxon>Spermatophyta</taxon>
        <taxon>Magnoliopsida</taxon>
        <taxon>eudicotyledons</taxon>
        <taxon>Gunneridae</taxon>
        <taxon>Pentapetalae</taxon>
        <taxon>asterids</taxon>
        <taxon>campanulids</taxon>
        <taxon>Asterales</taxon>
        <taxon>Asteraceae</taxon>
        <taxon>Asteroideae</taxon>
        <taxon>Heliantheae alliance</taxon>
        <taxon>Millerieae</taxon>
        <taxon>Smallanthus</taxon>
    </lineage>
</organism>
<protein>
    <submittedName>
        <fullName evidence="1">Uncharacterized protein</fullName>
    </submittedName>
</protein>
<keyword evidence="2" id="KW-1185">Reference proteome</keyword>
<dbReference type="EMBL" id="CM042041">
    <property type="protein sequence ID" value="KAI3711792.1"/>
    <property type="molecule type" value="Genomic_DNA"/>
</dbReference>
<gene>
    <name evidence="1" type="ORF">L1987_70338</name>
</gene>
<reference evidence="1 2" key="2">
    <citation type="journal article" date="2022" name="Mol. Ecol. Resour.">
        <title>The genomes of chicory, endive, great burdock and yacon provide insights into Asteraceae paleo-polyploidization history and plant inulin production.</title>
        <authorList>
            <person name="Fan W."/>
            <person name="Wang S."/>
            <person name="Wang H."/>
            <person name="Wang A."/>
            <person name="Jiang F."/>
            <person name="Liu H."/>
            <person name="Zhao H."/>
            <person name="Xu D."/>
            <person name="Zhang Y."/>
        </authorList>
    </citation>
    <scope>NUCLEOTIDE SEQUENCE [LARGE SCALE GENOMIC DNA]</scope>
    <source>
        <strain evidence="2">cv. Yunnan</strain>
        <tissue evidence="1">Leaves</tissue>
    </source>
</reference>
<comment type="caution">
    <text evidence="1">The sequence shown here is derived from an EMBL/GenBank/DDBJ whole genome shotgun (WGS) entry which is preliminary data.</text>
</comment>
<sequence>MVNAIRVYELGMEAVGVVTTIGGHRSLTPSVYLIRSRRLTLIPTSKNKKRSKEEMEERLISFFNFFPYILSFNL</sequence>
<accession>A0ACB9APK5</accession>
<reference evidence="2" key="1">
    <citation type="journal article" date="2022" name="Mol. Ecol. Resour.">
        <title>The genomes of chicory, endive, great burdock and yacon provide insights into Asteraceae palaeo-polyploidization history and plant inulin production.</title>
        <authorList>
            <person name="Fan W."/>
            <person name="Wang S."/>
            <person name="Wang H."/>
            <person name="Wang A."/>
            <person name="Jiang F."/>
            <person name="Liu H."/>
            <person name="Zhao H."/>
            <person name="Xu D."/>
            <person name="Zhang Y."/>
        </authorList>
    </citation>
    <scope>NUCLEOTIDE SEQUENCE [LARGE SCALE GENOMIC DNA]</scope>
    <source>
        <strain evidence="2">cv. Yunnan</strain>
    </source>
</reference>
<evidence type="ECO:0000313" key="2">
    <source>
        <dbReference type="Proteomes" id="UP001056120"/>
    </source>
</evidence>
<dbReference type="Proteomes" id="UP001056120">
    <property type="component" value="Linkage Group LG24"/>
</dbReference>
<evidence type="ECO:0000313" key="1">
    <source>
        <dbReference type="EMBL" id="KAI3711792.1"/>
    </source>
</evidence>
<proteinExistence type="predicted"/>
<name>A0ACB9APK5_9ASTR</name>